<accession>A0A8E0RY37</accession>
<dbReference type="InterPro" id="IPR027417">
    <property type="entry name" value="P-loop_NTPase"/>
</dbReference>
<name>A0A8E0RY37_9TREM</name>
<evidence type="ECO:0000259" key="1">
    <source>
        <dbReference type="Pfam" id="PF00004"/>
    </source>
</evidence>
<dbReference type="Proteomes" id="UP000728185">
    <property type="component" value="Unassembled WGS sequence"/>
</dbReference>
<evidence type="ECO:0000313" key="3">
    <source>
        <dbReference type="Proteomes" id="UP000728185"/>
    </source>
</evidence>
<comment type="caution">
    <text evidence="2">The sequence shown here is derived from an EMBL/GenBank/DDBJ whole genome shotgun (WGS) entry which is preliminary data.</text>
</comment>
<dbReference type="AlphaFoldDB" id="A0A8E0RY37"/>
<proteinExistence type="predicted"/>
<protein>
    <submittedName>
        <fullName evidence="2">Nuclear valosin containing protein</fullName>
    </submittedName>
</protein>
<dbReference type="GO" id="GO:0016887">
    <property type="term" value="F:ATP hydrolysis activity"/>
    <property type="evidence" value="ECO:0007669"/>
    <property type="project" value="InterPro"/>
</dbReference>
<dbReference type="OrthoDB" id="6281085at2759"/>
<keyword evidence="3" id="KW-1185">Reference proteome</keyword>
<sequence length="180" mass="19939">MHRLKKEASLEKGHELLWMSHVGPPVLCVNLSLAPEMYNLRTPAVRLSDIQSTTPAELRRQLKCFVRFHLSGDMKLPVWPSVLVNGPPFCGKSTLIEAVCESLGAKLLVVSVGTVAANIRSWTDIFKQAKNNSPCVLLLDDVESMEKSNVPAGSFRLTCLLKSQLKGQSFVREPCDFVPH</sequence>
<organism evidence="2 3">
    <name type="scientific">Fasciolopsis buskii</name>
    <dbReference type="NCBI Taxonomy" id="27845"/>
    <lineage>
        <taxon>Eukaryota</taxon>
        <taxon>Metazoa</taxon>
        <taxon>Spiralia</taxon>
        <taxon>Lophotrochozoa</taxon>
        <taxon>Platyhelminthes</taxon>
        <taxon>Trematoda</taxon>
        <taxon>Digenea</taxon>
        <taxon>Plagiorchiida</taxon>
        <taxon>Echinostomata</taxon>
        <taxon>Echinostomatoidea</taxon>
        <taxon>Fasciolidae</taxon>
        <taxon>Fasciolopsis</taxon>
    </lineage>
</organism>
<dbReference type="Pfam" id="PF00004">
    <property type="entry name" value="AAA"/>
    <property type="match status" value="1"/>
</dbReference>
<evidence type="ECO:0000313" key="2">
    <source>
        <dbReference type="EMBL" id="KAA0191292.1"/>
    </source>
</evidence>
<feature type="domain" description="ATPase AAA-type core" evidence="1">
    <location>
        <begin position="82"/>
        <end position="149"/>
    </location>
</feature>
<dbReference type="SUPFAM" id="SSF52540">
    <property type="entry name" value="P-loop containing nucleoside triphosphate hydrolases"/>
    <property type="match status" value="1"/>
</dbReference>
<reference evidence="2" key="1">
    <citation type="submission" date="2019-05" db="EMBL/GenBank/DDBJ databases">
        <title>Annotation for the trematode Fasciolopsis buski.</title>
        <authorList>
            <person name="Choi Y.-J."/>
        </authorList>
    </citation>
    <scope>NUCLEOTIDE SEQUENCE</scope>
    <source>
        <strain evidence="2">HT</strain>
        <tissue evidence="2">Whole worm</tissue>
    </source>
</reference>
<gene>
    <name evidence="2" type="ORF">FBUS_09333</name>
</gene>
<dbReference type="InterPro" id="IPR003959">
    <property type="entry name" value="ATPase_AAA_core"/>
</dbReference>
<dbReference type="EMBL" id="LUCM01006424">
    <property type="protein sequence ID" value="KAA0191292.1"/>
    <property type="molecule type" value="Genomic_DNA"/>
</dbReference>
<dbReference type="GO" id="GO:0005524">
    <property type="term" value="F:ATP binding"/>
    <property type="evidence" value="ECO:0007669"/>
    <property type="project" value="InterPro"/>
</dbReference>
<dbReference type="Gene3D" id="3.40.50.300">
    <property type="entry name" value="P-loop containing nucleotide triphosphate hydrolases"/>
    <property type="match status" value="1"/>
</dbReference>